<dbReference type="AlphaFoldDB" id="A0A9P6XDJ9"/>
<sequence>MPSTALSTAEDKNKVRRALPTAKIYAATVARLYVAYPNPHKWAYSNIWGAVTFLKDKKNRSYYIRIIDLINHKGVIWEQELYDGFEFVKQTPFFYSFALDEYMAGLSFADVQDADQFYTKITTREAHLSHKKNKETSGKKPKGKLDKSQIGLPSEFRHLGHIGYTPEKGFSVQNSGPEWNGLFDQLKDLGFTAEDINENEDFIKDFVTQRGGLPPPPPPRPSSQNNSPSIKPRTVPAPPASRRPPPPPVGGRRPPPPPPPSRRPAPPPPPSRPAFPTRTIVPRSSIPVPPPPIPRKAQEERPAPPLPPPPPIRREVHRDSSVHSVPEQLIPPRPPVTMKSNNPYKMMSETYVTTPTETPSFPFPSYHQEEERRYEESQYSTADDDTFYDAPEEVPAEQPRAPPPLHPTPTRQIPAAPNKRVPPPPPMQRSSVSSSDDEPMRFDMPLAPMASSSIPAPPPPPPVFGSSLSPATNDMSSTFDPSVPPPPPPPPPPPVTHSAASAPPPAVSSSSVPPPPPPPPPVTHSAVSALPPSVSSSPAPPPPPAPSMPSTPVSAGEPRNALLESIRSAGGIQSLRSTPSETKRDRSIPLTTSTSSTTAADPGADLATSLIAALNDRKKAIQSDDDSDSDDGSEWDD</sequence>
<dbReference type="GO" id="GO:0003779">
    <property type="term" value="F:actin binding"/>
    <property type="evidence" value="ECO:0007669"/>
    <property type="project" value="InterPro"/>
</dbReference>
<evidence type="ECO:0000259" key="8">
    <source>
        <dbReference type="PROSITE" id="PS51082"/>
    </source>
</evidence>
<feature type="compositionally biased region" description="Basic and acidic residues" evidence="5">
    <location>
        <begin position="312"/>
        <end position="321"/>
    </location>
</feature>
<dbReference type="GO" id="GO:0007015">
    <property type="term" value="P:actin filament organization"/>
    <property type="evidence" value="ECO:0007669"/>
    <property type="project" value="UniProtKB-ARBA"/>
</dbReference>
<feature type="compositionally biased region" description="Acidic residues" evidence="5">
    <location>
        <begin position="382"/>
        <end position="395"/>
    </location>
</feature>
<evidence type="ECO:0000256" key="4">
    <source>
        <dbReference type="ARBA" id="ARBA00023242"/>
    </source>
</evidence>
<dbReference type="FunFam" id="2.30.29.30:FF:000281">
    <property type="entry name" value="Actin associated protein"/>
    <property type="match status" value="1"/>
</dbReference>
<organism evidence="9 10">
    <name type="scientific">Rhizopus oryzae</name>
    <name type="common">Mucormycosis agent</name>
    <name type="synonym">Rhizopus arrhizus var. delemar</name>
    <dbReference type="NCBI Taxonomy" id="64495"/>
    <lineage>
        <taxon>Eukaryota</taxon>
        <taxon>Fungi</taxon>
        <taxon>Fungi incertae sedis</taxon>
        <taxon>Mucoromycota</taxon>
        <taxon>Mucoromycotina</taxon>
        <taxon>Mucoromycetes</taxon>
        <taxon>Mucorales</taxon>
        <taxon>Mucorineae</taxon>
        <taxon>Rhizopodaceae</taxon>
        <taxon>Rhizopus</taxon>
    </lineage>
</organism>
<dbReference type="PRINTS" id="PR01217">
    <property type="entry name" value="PRICHEXTENSN"/>
</dbReference>
<dbReference type="CDD" id="cd00132">
    <property type="entry name" value="CRIB"/>
    <property type="match status" value="1"/>
</dbReference>
<evidence type="ECO:0000256" key="1">
    <source>
        <dbReference type="ARBA" id="ARBA00004123"/>
    </source>
</evidence>
<feature type="compositionally biased region" description="Pro residues" evidence="5">
    <location>
        <begin position="502"/>
        <end position="522"/>
    </location>
</feature>
<dbReference type="PROSITE" id="PS50108">
    <property type="entry name" value="CRIB"/>
    <property type="match status" value="1"/>
</dbReference>
<dbReference type="SMART" id="SM00461">
    <property type="entry name" value="WH1"/>
    <property type="match status" value="1"/>
</dbReference>
<dbReference type="InterPro" id="IPR000095">
    <property type="entry name" value="CRIB_dom"/>
</dbReference>
<feature type="region of interest" description="Disordered" evidence="5">
    <location>
        <begin position="207"/>
        <end position="603"/>
    </location>
</feature>
<dbReference type="PROSITE" id="PS50229">
    <property type="entry name" value="WH1"/>
    <property type="match status" value="1"/>
</dbReference>
<protein>
    <recommendedName>
        <fullName evidence="11">WH1 domain-containing protein</fullName>
    </recommendedName>
</protein>
<gene>
    <name evidence="9" type="ORF">G6F64_003921</name>
</gene>
<keyword evidence="4" id="KW-0539">Nucleus</keyword>
<dbReference type="InterPro" id="IPR036936">
    <property type="entry name" value="CRIB_dom_sf"/>
</dbReference>
<feature type="compositionally biased region" description="Pro residues" evidence="5">
    <location>
        <begin position="538"/>
        <end position="549"/>
    </location>
</feature>
<evidence type="ECO:0000259" key="6">
    <source>
        <dbReference type="PROSITE" id="PS50108"/>
    </source>
</evidence>
<keyword evidence="2" id="KW-0597">Phosphoprotein</keyword>
<keyword evidence="10" id="KW-1185">Reference proteome</keyword>
<proteinExistence type="predicted"/>
<feature type="compositionally biased region" description="Pro residues" evidence="5">
    <location>
        <begin position="482"/>
        <end position="495"/>
    </location>
</feature>
<feature type="domain" description="CRIB" evidence="6">
    <location>
        <begin position="150"/>
        <end position="163"/>
    </location>
</feature>
<dbReference type="GO" id="GO:0005634">
    <property type="term" value="C:nucleus"/>
    <property type="evidence" value="ECO:0007669"/>
    <property type="project" value="UniProtKB-SubCell"/>
</dbReference>
<feature type="region of interest" description="Disordered" evidence="5">
    <location>
        <begin position="128"/>
        <end position="150"/>
    </location>
</feature>
<feature type="compositionally biased region" description="Basic and acidic residues" evidence="5">
    <location>
        <begin position="128"/>
        <end position="147"/>
    </location>
</feature>
<feature type="compositionally biased region" description="Basic and acidic residues" evidence="5">
    <location>
        <begin position="367"/>
        <end position="376"/>
    </location>
</feature>
<reference evidence="9" key="1">
    <citation type="journal article" date="2020" name="Microb. Genom.">
        <title>Genetic diversity of clinical and environmental Mucorales isolates obtained from an investigation of mucormycosis cases among solid organ transplant recipients.</title>
        <authorList>
            <person name="Nguyen M.H."/>
            <person name="Kaul D."/>
            <person name="Muto C."/>
            <person name="Cheng S.J."/>
            <person name="Richter R.A."/>
            <person name="Bruno V.M."/>
            <person name="Liu G."/>
            <person name="Beyhan S."/>
            <person name="Sundermann A.J."/>
            <person name="Mounaud S."/>
            <person name="Pasculle A.W."/>
            <person name="Nierman W.C."/>
            <person name="Driscoll E."/>
            <person name="Cumbie R."/>
            <person name="Clancy C.J."/>
            <person name="Dupont C.L."/>
        </authorList>
    </citation>
    <scope>NUCLEOTIDE SEQUENCE</scope>
    <source>
        <strain evidence="9">GL11</strain>
    </source>
</reference>
<dbReference type="Gene3D" id="2.30.29.30">
    <property type="entry name" value="Pleckstrin-homology domain (PH domain)/Phosphotyrosine-binding domain (PTB)"/>
    <property type="match status" value="1"/>
</dbReference>
<feature type="compositionally biased region" description="Low complexity" evidence="5">
    <location>
        <begin position="353"/>
        <end position="365"/>
    </location>
</feature>
<evidence type="ECO:0000256" key="3">
    <source>
        <dbReference type="ARBA" id="ARBA00022737"/>
    </source>
</evidence>
<feature type="compositionally biased region" description="Low complexity" evidence="5">
    <location>
        <begin position="445"/>
        <end position="454"/>
    </location>
</feature>
<dbReference type="GO" id="GO:0071933">
    <property type="term" value="F:Arp2/3 complex binding"/>
    <property type="evidence" value="ECO:0007669"/>
    <property type="project" value="UniProtKB-ARBA"/>
</dbReference>
<evidence type="ECO:0000313" key="9">
    <source>
        <dbReference type="EMBL" id="KAG1311279.1"/>
    </source>
</evidence>
<dbReference type="Pfam" id="PF00786">
    <property type="entry name" value="PBD"/>
    <property type="match status" value="1"/>
</dbReference>
<feature type="compositionally biased region" description="Pro residues" evidence="5">
    <location>
        <begin position="235"/>
        <end position="273"/>
    </location>
</feature>
<dbReference type="EMBL" id="JAANQT010000405">
    <property type="protein sequence ID" value="KAG1311279.1"/>
    <property type="molecule type" value="Genomic_DNA"/>
</dbReference>
<evidence type="ECO:0000256" key="5">
    <source>
        <dbReference type="SAM" id="MobiDB-lite"/>
    </source>
</evidence>
<evidence type="ECO:0000313" key="10">
    <source>
        <dbReference type="Proteomes" id="UP000716291"/>
    </source>
</evidence>
<dbReference type="Proteomes" id="UP000716291">
    <property type="component" value="Unassembled WGS sequence"/>
</dbReference>
<feature type="domain" description="WH2" evidence="8">
    <location>
        <begin position="558"/>
        <end position="578"/>
    </location>
</feature>
<accession>A0A9P6XDJ9</accession>
<evidence type="ECO:0000256" key="2">
    <source>
        <dbReference type="ARBA" id="ARBA00022553"/>
    </source>
</evidence>
<feature type="compositionally biased region" description="Low complexity" evidence="5">
    <location>
        <begin position="523"/>
        <end position="537"/>
    </location>
</feature>
<evidence type="ECO:0000259" key="7">
    <source>
        <dbReference type="PROSITE" id="PS50229"/>
    </source>
</evidence>
<dbReference type="Pfam" id="PF00568">
    <property type="entry name" value="WH1"/>
    <property type="match status" value="1"/>
</dbReference>
<feature type="compositionally biased region" description="Acidic residues" evidence="5">
    <location>
        <begin position="623"/>
        <end position="637"/>
    </location>
</feature>
<dbReference type="GO" id="GO:0030479">
    <property type="term" value="C:actin cortical patch"/>
    <property type="evidence" value="ECO:0007669"/>
    <property type="project" value="UniProtKB-ARBA"/>
</dbReference>
<dbReference type="Gene3D" id="3.90.810.10">
    <property type="entry name" value="CRIB domain"/>
    <property type="match status" value="1"/>
</dbReference>
<feature type="compositionally biased region" description="Low complexity" evidence="5">
    <location>
        <begin position="274"/>
        <end position="286"/>
    </location>
</feature>
<feature type="compositionally biased region" description="Low complexity" evidence="5">
    <location>
        <begin position="222"/>
        <end position="234"/>
    </location>
</feature>
<keyword evidence="3" id="KW-0677">Repeat</keyword>
<dbReference type="OrthoDB" id="8963340at2759"/>
<feature type="domain" description="WH1" evidence="7">
    <location>
        <begin position="17"/>
        <end position="128"/>
    </location>
</feature>
<comment type="subcellular location">
    <subcellularLocation>
        <location evidence="1">Nucleus</location>
    </subcellularLocation>
</comment>
<feature type="compositionally biased region" description="Low complexity" evidence="5">
    <location>
        <begin position="408"/>
        <end position="419"/>
    </location>
</feature>
<feature type="region of interest" description="Disordered" evidence="5">
    <location>
        <begin position="618"/>
        <end position="637"/>
    </location>
</feature>
<dbReference type="PROSITE" id="PS51082">
    <property type="entry name" value="WH2"/>
    <property type="match status" value="1"/>
</dbReference>
<dbReference type="CDD" id="cd01205">
    <property type="entry name" value="EVH1_WASP-like"/>
    <property type="match status" value="1"/>
</dbReference>
<dbReference type="InterPro" id="IPR003124">
    <property type="entry name" value="WH2_dom"/>
</dbReference>
<dbReference type="InterPro" id="IPR033927">
    <property type="entry name" value="WASPfam_EVH1"/>
</dbReference>
<evidence type="ECO:0008006" key="11">
    <source>
        <dbReference type="Google" id="ProtNLM"/>
    </source>
</evidence>
<comment type="caution">
    <text evidence="9">The sequence shown here is derived from an EMBL/GenBank/DDBJ whole genome shotgun (WGS) entry which is preliminary data.</text>
</comment>
<dbReference type="SUPFAM" id="SSF50729">
    <property type="entry name" value="PH domain-like"/>
    <property type="match status" value="1"/>
</dbReference>
<feature type="compositionally biased region" description="Polar residues" evidence="5">
    <location>
        <begin position="471"/>
        <end position="480"/>
    </location>
</feature>
<dbReference type="InterPro" id="IPR000697">
    <property type="entry name" value="WH1/EVH1_dom"/>
</dbReference>
<name>A0A9P6XDJ9_RHIOR</name>
<dbReference type="InterPro" id="IPR011993">
    <property type="entry name" value="PH-like_dom_sf"/>
</dbReference>